<dbReference type="InterPro" id="IPR035994">
    <property type="entry name" value="Nucleoside_phosphorylase_sf"/>
</dbReference>
<dbReference type="PANTHER" id="PTHR46082:SF11">
    <property type="entry name" value="AAA+ ATPASE DOMAIN-CONTAINING PROTEIN-RELATED"/>
    <property type="match status" value="1"/>
</dbReference>
<protein>
    <recommendedName>
        <fullName evidence="3">Nucleoside phosphorylase domain-containing protein</fullName>
    </recommendedName>
</protein>
<sequence length="172" mass="18872">MSNHEDYTVGWICAISTERVAAEAFLDEEHEPPEYVFSHDNNDYTLGKIRKHNVVIAVLPDGEYGIASAASVARDMLHSFPNVRIGLMVGIGGGAPSAKHDIRLGDIVVSASRDGKGGVFQYDFGKTVQDQSFQQTGFLDQPPTSLRTAVNGIKAQYERKGHRLEETIINIL</sequence>
<dbReference type="InterPro" id="IPR053137">
    <property type="entry name" value="NLR-like"/>
</dbReference>
<dbReference type="SUPFAM" id="SSF53167">
    <property type="entry name" value="Purine and uridine phosphorylases"/>
    <property type="match status" value="1"/>
</dbReference>
<comment type="caution">
    <text evidence="1">The sequence shown here is derived from an EMBL/GenBank/DDBJ whole genome shotgun (WGS) entry which is preliminary data.</text>
</comment>
<dbReference type="EMBL" id="JAVFKD010000015">
    <property type="protein sequence ID" value="KAK5988505.1"/>
    <property type="molecule type" value="Genomic_DNA"/>
</dbReference>
<dbReference type="PANTHER" id="PTHR46082">
    <property type="entry name" value="ATP/GTP-BINDING PROTEIN-RELATED"/>
    <property type="match status" value="1"/>
</dbReference>
<gene>
    <name evidence="1" type="ORF">PT974_09988</name>
</gene>
<organism evidence="1 2">
    <name type="scientific">Cladobotryum mycophilum</name>
    <dbReference type="NCBI Taxonomy" id="491253"/>
    <lineage>
        <taxon>Eukaryota</taxon>
        <taxon>Fungi</taxon>
        <taxon>Dikarya</taxon>
        <taxon>Ascomycota</taxon>
        <taxon>Pezizomycotina</taxon>
        <taxon>Sordariomycetes</taxon>
        <taxon>Hypocreomycetidae</taxon>
        <taxon>Hypocreales</taxon>
        <taxon>Hypocreaceae</taxon>
        <taxon>Cladobotryum</taxon>
    </lineage>
</organism>
<evidence type="ECO:0000313" key="1">
    <source>
        <dbReference type="EMBL" id="KAK5988505.1"/>
    </source>
</evidence>
<reference evidence="1 2" key="1">
    <citation type="submission" date="2024-01" db="EMBL/GenBank/DDBJ databases">
        <title>Complete genome of Cladobotryum mycophilum ATHUM6906.</title>
        <authorList>
            <person name="Christinaki A.C."/>
            <person name="Myridakis A.I."/>
            <person name="Kouvelis V.N."/>
        </authorList>
    </citation>
    <scope>NUCLEOTIDE SEQUENCE [LARGE SCALE GENOMIC DNA]</scope>
    <source>
        <strain evidence="1 2">ATHUM6906</strain>
    </source>
</reference>
<name>A0ABR0S9Q6_9HYPO</name>
<dbReference type="Gene3D" id="3.40.50.1580">
    <property type="entry name" value="Nucleoside phosphorylase domain"/>
    <property type="match status" value="1"/>
</dbReference>
<proteinExistence type="predicted"/>
<accession>A0ABR0S9Q6</accession>
<keyword evidence="2" id="KW-1185">Reference proteome</keyword>
<dbReference type="Proteomes" id="UP001338125">
    <property type="component" value="Unassembled WGS sequence"/>
</dbReference>
<evidence type="ECO:0008006" key="3">
    <source>
        <dbReference type="Google" id="ProtNLM"/>
    </source>
</evidence>
<evidence type="ECO:0000313" key="2">
    <source>
        <dbReference type="Proteomes" id="UP001338125"/>
    </source>
</evidence>